<dbReference type="SUPFAM" id="SSF50729">
    <property type="entry name" value="PH domain-like"/>
    <property type="match status" value="1"/>
</dbReference>
<dbReference type="Gene3D" id="2.30.29.50">
    <property type="entry name" value="Bacterial Pleckstrin homology domain"/>
    <property type="match status" value="1"/>
</dbReference>
<name>A0A3M8K9E8_9CORY</name>
<dbReference type="AlphaFoldDB" id="A0A3M8K9E8"/>
<dbReference type="InterPro" id="IPR037063">
    <property type="entry name" value="PHb_sf"/>
</dbReference>
<dbReference type="Pfam" id="PF08000">
    <property type="entry name" value="bPH_1"/>
    <property type="match status" value="1"/>
</dbReference>
<keyword evidence="3" id="KW-1185">Reference proteome</keyword>
<accession>A0A3M8K9E8</accession>
<proteinExistence type="predicted"/>
<sequence length="123" mass="13797">MPSEIASLMSWTFAEEIPIPDDVSLILLQNEVPKAAYKAARDSAIFTNLRIIFRDAQGLRGKKVEIYSLPFSSINMWSSENMGVLDSDSEIELWTRSGNIKIKLGRGIDIRQLDNHITAGVCR</sequence>
<dbReference type="OrthoDB" id="3199551at2"/>
<protein>
    <recommendedName>
        <fullName evidence="1">Bacterial Pleckstrin homology domain-containing protein</fullName>
    </recommendedName>
</protein>
<dbReference type="EMBL" id="PTJO01000003">
    <property type="protein sequence ID" value="RNE49780.1"/>
    <property type="molecule type" value="Genomic_DNA"/>
</dbReference>
<dbReference type="InterPro" id="IPR012544">
    <property type="entry name" value="PHb"/>
</dbReference>
<organism evidence="2 3">
    <name type="scientific">Corynebacterium alimapuense</name>
    <dbReference type="NCBI Taxonomy" id="1576874"/>
    <lineage>
        <taxon>Bacteria</taxon>
        <taxon>Bacillati</taxon>
        <taxon>Actinomycetota</taxon>
        <taxon>Actinomycetes</taxon>
        <taxon>Mycobacteriales</taxon>
        <taxon>Corynebacteriaceae</taxon>
        <taxon>Corynebacterium</taxon>
    </lineage>
</organism>
<dbReference type="CDD" id="cd13225">
    <property type="entry name" value="PH-like_bacteria"/>
    <property type="match status" value="1"/>
</dbReference>
<comment type="caution">
    <text evidence="2">The sequence shown here is derived from an EMBL/GenBank/DDBJ whole genome shotgun (WGS) entry which is preliminary data.</text>
</comment>
<evidence type="ECO:0000313" key="3">
    <source>
        <dbReference type="Proteomes" id="UP000266975"/>
    </source>
</evidence>
<reference evidence="2 3" key="1">
    <citation type="submission" date="2018-02" db="EMBL/GenBank/DDBJ databases">
        <title>Corynebacterium alimpuense sp. nov., a marine obligate actinomycete isolated from sediments of Valparaiso bay, Chile.</title>
        <authorList>
            <person name="Claverias F."/>
            <person name="Gonzales-Siles L."/>
            <person name="Salva-Serra F."/>
            <person name="Inganaes E."/>
            <person name="Molin K."/>
            <person name="Cumsille A."/>
            <person name="Undabarrena A."/>
            <person name="Couve E."/>
            <person name="Moore E.R.B."/>
            <person name="Gomila M."/>
            <person name="Camara B."/>
        </authorList>
    </citation>
    <scope>NUCLEOTIDE SEQUENCE [LARGE SCALE GENOMIC DNA]</scope>
    <source>
        <strain evidence="2 3">CCUG 69366</strain>
    </source>
</reference>
<dbReference type="RefSeq" id="WP_123047826.1">
    <property type="nucleotide sequence ID" value="NZ_PTJO01000003.1"/>
</dbReference>
<feature type="domain" description="Bacterial Pleckstrin homology" evidence="1">
    <location>
        <begin position="8"/>
        <end position="118"/>
    </location>
</feature>
<evidence type="ECO:0000313" key="2">
    <source>
        <dbReference type="EMBL" id="RNE49780.1"/>
    </source>
</evidence>
<evidence type="ECO:0000259" key="1">
    <source>
        <dbReference type="Pfam" id="PF08000"/>
    </source>
</evidence>
<gene>
    <name evidence="2" type="ORF">C5L39_04365</name>
</gene>
<dbReference type="Proteomes" id="UP000266975">
    <property type="component" value="Unassembled WGS sequence"/>
</dbReference>